<organism evidence="1 2">
    <name type="scientific">Novipirellula galeiformis</name>
    <dbReference type="NCBI Taxonomy" id="2528004"/>
    <lineage>
        <taxon>Bacteria</taxon>
        <taxon>Pseudomonadati</taxon>
        <taxon>Planctomycetota</taxon>
        <taxon>Planctomycetia</taxon>
        <taxon>Pirellulales</taxon>
        <taxon>Pirellulaceae</taxon>
        <taxon>Novipirellula</taxon>
    </lineage>
</organism>
<dbReference type="AlphaFoldDB" id="A0A5C6CRM7"/>
<dbReference type="EMBL" id="SJPT01000001">
    <property type="protein sequence ID" value="TWU27142.1"/>
    <property type="molecule type" value="Genomic_DNA"/>
</dbReference>
<comment type="caution">
    <text evidence="1">The sequence shown here is derived from an EMBL/GenBank/DDBJ whole genome shotgun (WGS) entry which is preliminary data.</text>
</comment>
<name>A0A5C6CRM7_9BACT</name>
<evidence type="ECO:0000313" key="1">
    <source>
        <dbReference type="EMBL" id="TWU27142.1"/>
    </source>
</evidence>
<keyword evidence="2" id="KW-1185">Reference proteome</keyword>
<dbReference type="Proteomes" id="UP000316304">
    <property type="component" value="Unassembled WGS sequence"/>
</dbReference>
<accession>A0A5C6CRM7</accession>
<proteinExistence type="predicted"/>
<sequence length="44" mass="4974">MLRPCFVPCHPAHMRDVLIHVSETYRGKVKTNDVTSVEASECSE</sequence>
<evidence type="ECO:0000313" key="2">
    <source>
        <dbReference type="Proteomes" id="UP000316304"/>
    </source>
</evidence>
<reference evidence="1 2" key="1">
    <citation type="submission" date="2019-02" db="EMBL/GenBank/DDBJ databases">
        <title>Deep-cultivation of Planctomycetes and their phenomic and genomic characterization uncovers novel biology.</title>
        <authorList>
            <person name="Wiegand S."/>
            <person name="Jogler M."/>
            <person name="Boedeker C."/>
            <person name="Pinto D."/>
            <person name="Vollmers J."/>
            <person name="Rivas-Marin E."/>
            <person name="Kohn T."/>
            <person name="Peeters S.H."/>
            <person name="Heuer A."/>
            <person name="Rast P."/>
            <person name="Oberbeckmann S."/>
            <person name="Bunk B."/>
            <person name="Jeske O."/>
            <person name="Meyerdierks A."/>
            <person name="Storesund J.E."/>
            <person name="Kallscheuer N."/>
            <person name="Luecker S."/>
            <person name="Lage O.M."/>
            <person name="Pohl T."/>
            <person name="Merkel B.J."/>
            <person name="Hornburger P."/>
            <person name="Mueller R.-W."/>
            <person name="Bruemmer F."/>
            <person name="Labrenz M."/>
            <person name="Spormann A.M."/>
            <person name="Op Den Camp H."/>
            <person name="Overmann J."/>
            <person name="Amann R."/>
            <person name="Jetten M.S.M."/>
            <person name="Mascher T."/>
            <person name="Medema M.H."/>
            <person name="Devos D.P."/>
            <person name="Kaster A.-K."/>
            <person name="Ovreas L."/>
            <person name="Rohde M."/>
            <person name="Galperin M.Y."/>
            <person name="Jogler C."/>
        </authorList>
    </citation>
    <scope>NUCLEOTIDE SEQUENCE [LARGE SCALE GENOMIC DNA]</scope>
    <source>
        <strain evidence="1 2">Pla52o</strain>
    </source>
</reference>
<protein>
    <submittedName>
        <fullName evidence="1">Uncharacterized protein</fullName>
    </submittedName>
</protein>
<gene>
    <name evidence="1" type="ORF">Pla52o_10020</name>
</gene>